<dbReference type="SUPFAM" id="SSF52540">
    <property type="entry name" value="P-loop containing nucleoside triphosphate hydrolases"/>
    <property type="match status" value="1"/>
</dbReference>
<dbReference type="InterPro" id="IPR015330">
    <property type="entry name" value="DNA_primase/pol_bifunc_N"/>
</dbReference>
<dbReference type="InterPro" id="IPR027417">
    <property type="entry name" value="P-loop_NTPase"/>
</dbReference>
<feature type="compositionally biased region" description="Basic and acidic residues" evidence="4">
    <location>
        <begin position="865"/>
        <end position="876"/>
    </location>
</feature>
<reference evidence="7" key="1">
    <citation type="submission" date="2016-11" db="EMBL/GenBank/DDBJ databases">
        <title>Complete Genome Sequence of alachlor-degrading Sphingomonas sp. strain JJ-A5.</title>
        <authorList>
            <person name="Lee H."/>
            <person name="Ka J.-O."/>
        </authorList>
    </citation>
    <scope>NUCLEOTIDE SEQUENCE [LARGE SCALE GENOMIC DNA]</scope>
    <source>
        <strain evidence="7">JJ-A5</strain>
    </source>
</reference>
<evidence type="ECO:0000259" key="5">
    <source>
        <dbReference type="PROSITE" id="PS51206"/>
    </source>
</evidence>
<organism evidence="6 7">
    <name type="scientific">Tardibacter chloracetimidivorans</name>
    <dbReference type="NCBI Taxonomy" id="1921510"/>
    <lineage>
        <taxon>Bacteria</taxon>
        <taxon>Pseudomonadati</taxon>
        <taxon>Pseudomonadota</taxon>
        <taxon>Alphaproteobacteria</taxon>
        <taxon>Sphingomonadales</taxon>
        <taxon>Sphingomonadaceae</taxon>
        <taxon>Tardibacter</taxon>
    </lineage>
</organism>
<evidence type="ECO:0000256" key="4">
    <source>
        <dbReference type="SAM" id="MobiDB-lite"/>
    </source>
</evidence>
<dbReference type="AlphaFoldDB" id="A0A1L3ZRN4"/>
<dbReference type="PANTHER" id="PTHR35372:SF2">
    <property type="entry name" value="SF3 HELICASE DOMAIN-CONTAINING PROTEIN"/>
    <property type="match status" value="1"/>
</dbReference>
<feature type="compositionally biased region" description="Basic and acidic residues" evidence="4">
    <location>
        <begin position="197"/>
        <end position="212"/>
    </location>
</feature>
<dbReference type="InterPro" id="IPR006500">
    <property type="entry name" value="Helicase_put_C_phage/plasmid"/>
</dbReference>
<dbReference type="CDD" id="cd04859">
    <property type="entry name" value="Prim_Pol"/>
    <property type="match status" value="1"/>
</dbReference>
<dbReference type="KEGG" id="sphj:BSL82_02370"/>
<dbReference type="GO" id="GO:0016787">
    <property type="term" value="F:hydrolase activity"/>
    <property type="evidence" value="ECO:0007669"/>
    <property type="project" value="UniProtKB-KW"/>
</dbReference>
<keyword evidence="2" id="KW-0378">Hydrolase</keyword>
<feature type="domain" description="SF3 helicase" evidence="5">
    <location>
        <begin position="577"/>
        <end position="741"/>
    </location>
</feature>
<dbReference type="Pfam" id="PF09250">
    <property type="entry name" value="Prim-Pol"/>
    <property type="match status" value="1"/>
</dbReference>
<dbReference type="GO" id="GO:0005524">
    <property type="term" value="F:ATP binding"/>
    <property type="evidence" value="ECO:0007669"/>
    <property type="project" value="UniProtKB-KW"/>
</dbReference>
<dbReference type="PANTHER" id="PTHR35372">
    <property type="entry name" value="ATP BINDING PROTEIN-RELATED"/>
    <property type="match status" value="1"/>
</dbReference>
<evidence type="ECO:0000256" key="2">
    <source>
        <dbReference type="ARBA" id="ARBA00022801"/>
    </source>
</evidence>
<evidence type="ECO:0000313" key="6">
    <source>
        <dbReference type="EMBL" id="API58292.1"/>
    </source>
</evidence>
<dbReference type="SMART" id="SM00943">
    <property type="entry name" value="Prim-Pol"/>
    <property type="match status" value="1"/>
</dbReference>
<dbReference type="InterPro" id="IPR014818">
    <property type="entry name" value="Phage/plasmid_primase_P4_C"/>
</dbReference>
<dbReference type="SMART" id="SM00885">
    <property type="entry name" value="D5_N"/>
    <property type="match status" value="1"/>
</dbReference>
<dbReference type="STRING" id="1921510.BSL82_02370"/>
<feature type="region of interest" description="Disordered" evidence="4">
    <location>
        <begin position="312"/>
        <end position="381"/>
    </location>
</feature>
<keyword evidence="7" id="KW-1185">Reference proteome</keyword>
<name>A0A1L3ZRN4_9SPHN</name>
<evidence type="ECO:0000313" key="7">
    <source>
        <dbReference type="Proteomes" id="UP000182063"/>
    </source>
</evidence>
<dbReference type="Proteomes" id="UP000182063">
    <property type="component" value="Chromosome"/>
</dbReference>
<feature type="region of interest" description="Disordered" evidence="4">
    <location>
        <begin position="865"/>
        <end position="896"/>
    </location>
</feature>
<protein>
    <recommendedName>
        <fullName evidence="5">SF3 helicase domain-containing protein</fullName>
    </recommendedName>
</protein>
<dbReference type="NCBIfam" id="TIGR01613">
    <property type="entry name" value="primase_Cterm"/>
    <property type="match status" value="1"/>
</dbReference>
<feature type="region of interest" description="Disordered" evidence="4">
    <location>
        <begin position="197"/>
        <end position="216"/>
    </location>
</feature>
<dbReference type="RefSeq" id="WP_072595865.1">
    <property type="nucleotide sequence ID" value="NZ_CP018221.1"/>
</dbReference>
<dbReference type="EMBL" id="CP018221">
    <property type="protein sequence ID" value="API58292.1"/>
    <property type="molecule type" value="Genomic_DNA"/>
</dbReference>
<dbReference type="InterPro" id="IPR014015">
    <property type="entry name" value="Helicase_SF3_DNA-vir"/>
</dbReference>
<dbReference type="PROSITE" id="PS51206">
    <property type="entry name" value="SF3_HELICASE_1"/>
    <property type="match status" value="1"/>
</dbReference>
<proteinExistence type="predicted"/>
<dbReference type="Gene3D" id="3.40.50.300">
    <property type="entry name" value="P-loop containing nucleotide triphosphate hydrolases"/>
    <property type="match status" value="1"/>
</dbReference>
<accession>A0A1L3ZRN4</accession>
<gene>
    <name evidence="6" type="ORF">BSL82_02370</name>
</gene>
<evidence type="ECO:0000256" key="1">
    <source>
        <dbReference type="ARBA" id="ARBA00022741"/>
    </source>
</evidence>
<keyword evidence="3" id="KW-0067">ATP-binding</keyword>
<dbReference type="InterPro" id="IPR051620">
    <property type="entry name" value="ORF904-like_C"/>
</dbReference>
<evidence type="ECO:0000256" key="3">
    <source>
        <dbReference type="ARBA" id="ARBA00022840"/>
    </source>
</evidence>
<dbReference type="Pfam" id="PF08706">
    <property type="entry name" value="D5_N"/>
    <property type="match status" value="1"/>
</dbReference>
<keyword evidence="1" id="KW-0547">Nucleotide-binding</keyword>
<sequence>MPSDNTLLSAAQDFAARGWPVFPCSPENKQPLVAARRDGEGKPIRGTGGVSAASCDANQVQAWWTKWPNAMIGLAMGRNGLFALDFDPRIDDETGEVFTLDTLKAELETQMGCALPASLAVVTPSGGVHVYLRQPEGEPIRNRGNLPRHVDVRGEGGYVIAPPSSRADGIGYRWLRGEDQAEAAEAPPVLVEILRTKGKGERKPSGDVKRAAQPDVQGQVDDAVRKYAMAALDGEIRTVQGAPDGTRNNQLNASAYALGQLVGAGALPISLVRAALQDAARAWPDYPKSEGTIESGLTAGIEQPRDLSEIASAAAARGQRRGGRTGAGLSPVQRPEPPPPDSADDFGFSPAPPPDGDGQPASFQMEGPPPSPPAGGRGDDELDRKLAFYPLTDLGNAERFRDRFGGRFLWCPAIGWFAWDGKRWNSHAAEALVQRAVYDTVRAIGDEAELVKASGHRDDGGLDFIVKVARDGTITWYSDKIAQWGRVSEGAGHLACIARLAQPFLEVDVDDFDVDPFAINVLNGTIRVGKGDDGKPRVRFTRHDPADRITKIARVIYDPQAASPDYDAFMERVQPNEATRRFLHAWGGLSLTDDVSDQKLVFGYGTGRNGKSTWVEALAWLAGDYSDTVPINSLMDQGRQRKGGDATPDLAKLTGVRLLRASEPEKGAKLAEALIKLVTGGEPVDVRHLNKDFFKLIIKFKLTISGNYRPKIDGTDEGIWRRMLLVPWQVTIPKEEVDRDLPKKLQAEGAGILNRLLAGLLDWMEHGLKPPEEVDEATSRYRADSDPLGQFLGLCVVEERDQRIGASALHAVFSAWCKSAGEKEWSPKGLSSALLDRGWRKLRSNGMQWKDVKLIKQVSDFVDEHGRPLEDRRPDDGPDDYSGGGTFRPDDVGDEW</sequence>
<dbReference type="SUPFAM" id="SSF56747">
    <property type="entry name" value="Prim-pol domain"/>
    <property type="match status" value="1"/>
</dbReference>